<comment type="caution">
    <text evidence="2">The sequence shown here is derived from an EMBL/GenBank/DDBJ whole genome shotgun (WGS) entry which is preliminary data.</text>
</comment>
<dbReference type="RefSeq" id="WP_141360680.1">
    <property type="nucleotide sequence ID" value="NZ_BAAAJL010000007.1"/>
</dbReference>
<dbReference type="PROSITE" id="PS51257">
    <property type="entry name" value="PROKAR_LIPOPROTEIN"/>
    <property type="match status" value="1"/>
</dbReference>
<dbReference type="OrthoDB" id="9928828at2"/>
<keyword evidence="1" id="KW-0732">Signal</keyword>
<reference evidence="2 3" key="1">
    <citation type="submission" date="2019-06" db="EMBL/GenBank/DDBJ databases">
        <title>Whole genome shotgun sequence of Glutamicibacter uratoxydans NBRC 15515.</title>
        <authorList>
            <person name="Hosoyama A."/>
            <person name="Uohara A."/>
            <person name="Ohji S."/>
            <person name="Ichikawa N."/>
        </authorList>
    </citation>
    <scope>NUCLEOTIDE SEQUENCE [LARGE SCALE GENOMIC DNA]</scope>
    <source>
        <strain evidence="2 3">NBRC 15515</strain>
    </source>
</reference>
<evidence type="ECO:0000313" key="3">
    <source>
        <dbReference type="Proteomes" id="UP000316612"/>
    </source>
</evidence>
<feature type="chain" id="PRO_5038906575" description="Lipoprotein" evidence="1">
    <location>
        <begin position="29"/>
        <end position="143"/>
    </location>
</feature>
<evidence type="ECO:0000256" key="1">
    <source>
        <dbReference type="SAM" id="SignalP"/>
    </source>
</evidence>
<feature type="signal peptide" evidence="1">
    <location>
        <begin position="1"/>
        <end position="28"/>
    </location>
</feature>
<evidence type="ECO:0000313" key="2">
    <source>
        <dbReference type="EMBL" id="GED04472.1"/>
    </source>
</evidence>
<organism evidence="2 3">
    <name type="scientific">Glutamicibacter uratoxydans</name>
    <name type="common">Arthrobacter uratoxydans</name>
    <dbReference type="NCBI Taxonomy" id="43667"/>
    <lineage>
        <taxon>Bacteria</taxon>
        <taxon>Bacillati</taxon>
        <taxon>Actinomycetota</taxon>
        <taxon>Actinomycetes</taxon>
        <taxon>Micrococcales</taxon>
        <taxon>Micrococcaceae</taxon>
        <taxon>Glutamicibacter</taxon>
    </lineage>
</organism>
<protein>
    <recommendedName>
        <fullName evidence="4">Lipoprotein</fullName>
    </recommendedName>
</protein>
<evidence type="ECO:0008006" key="4">
    <source>
        <dbReference type="Google" id="ProtNLM"/>
    </source>
</evidence>
<dbReference type="EMBL" id="BJNY01000001">
    <property type="protein sequence ID" value="GED04472.1"/>
    <property type="molecule type" value="Genomic_DNA"/>
</dbReference>
<gene>
    <name evidence="2" type="ORF">AUR04nite_00040</name>
</gene>
<dbReference type="Proteomes" id="UP000316612">
    <property type="component" value="Unassembled WGS sequence"/>
</dbReference>
<sequence length="143" mass="15243">MKTKPALKYAALATAGAFLLSGCSVVSSWVGEGKKVVSAPHVTEQYEVVIDHYNSMIAAANNACNAITTAKNDRSSTIVEDPAMAYKATFRKIQAEYGNALDNVFKAGLVGPQGYPSADAVRNLDTRDFCLVGEDLIHMRGGN</sequence>
<keyword evidence="3" id="KW-1185">Reference proteome</keyword>
<accession>A0A4Y4DGW8</accession>
<proteinExistence type="predicted"/>
<name>A0A4Y4DGW8_GLUUR</name>
<dbReference type="AlphaFoldDB" id="A0A4Y4DGW8"/>